<dbReference type="InterPro" id="IPR050861">
    <property type="entry name" value="Dihydroxyacetone_Kinase"/>
</dbReference>
<protein>
    <recommendedName>
        <fullName evidence="6">Triokinase/FMN cyclase</fullName>
        <ecNumber evidence="4">2.7.1.28</ecNumber>
        <ecNumber evidence="3">2.7.1.29</ecNumber>
        <ecNumber evidence="5">4.6.1.15</ecNumber>
    </recommendedName>
    <alternativeName>
        <fullName evidence="12">Bifunctional ATP-dependent dihydroxyacetone kinase/FAD-AMP lyase (cyclizing)</fullName>
    </alternativeName>
</protein>
<sequence>MSLGCKKLVNSVEHCVDENLSGLIAVHPGLSLVKGHRIVVRTDIEEVRRQGKVTLLSGGGSGHEPLHAGYVGQGMLSAAVAGSIFTSPPPQSILTGIRTIAKGNQAGSLIIVKNYTGDRINFGLAVERAHFEGLKVDMVVIGEDCAFSSHNKTAGRRGLCGTILVHKIAGALAEEGWSLEEVTQCARDVASNMGTIGLALGPCSVPGTGPLFQLQEDEIELGLGVHGEAGVKRMKILTAKETVKLMIDHMINPANSTHLKLKSGDKVACMINNLGGLSVLEMNIIANEVITYLEEKEVHVDRAYCGSFITSLEMPGVSITLLHLNDTIKRCLDAPTSAPAWLTPYLPAGQTDRITSTPIDPLYQPKQEESESSAAVSPEEASHIYSILQNVCEQLIASEGHLNGLDKESGDGDCGSTIARGAQNIKKELLQKDSKGWPFNHPQALSLAIGGIAENCMGGCSGGLYSLFFTSAAQAFQKEVSSQTFAMAMYQGMKAIQRYGGAEPGDRTMLDSLHAAYTTFSSRLAQLSSPKDAFAAAVRAAEQAAEATTGMKAKAGRASYVSADLLTRPDPGATAVAIWLRAVLEKL</sequence>
<name>A0AAE0TE54_9BIVA</name>
<dbReference type="PANTHER" id="PTHR28629">
    <property type="entry name" value="TRIOKINASE/FMN CYCLASE"/>
    <property type="match status" value="1"/>
</dbReference>
<evidence type="ECO:0000259" key="22">
    <source>
        <dbReference type="PROSITE" id="PS51481"/>
    </source>
</evidence>
<evidence type="ECO:0000256" key="15">
    <source>
        <dbReference type="ARBA" id="ARBA00047974"/>
    </source>
</evidence>
<dbReference type="GO" id="GO:0004371">
    <property type="term" value="F:glycerone kinase activity"/>
    <property type="evidence" value="ECO:0007669"/>
    <property type="project" value="UniProtKB-EC"/>
</dbReference>
<dbReference type="PANTHER" id="PTHR28629:SF4">
    <property type="entry name" value="TRIOKINASE_FMN CYCLASE"/>
    <property type="match status" value="1"/>
</dbReference>
<keyword evidence="8" id="KW-0547">Nucleotide-binding</keyword>
<dbReference type="EMBL" id="JAEAOA010002356">
    <property type="protein sequence ID" value="KAK3608576.1"/>
    <property type="molecule type" value="Genomic_DNA"/>
</dbReference>
<dbReference type="FunFam" id="3.40.50.10440:FF:000001">
    <property type="entry name" value="Dihydroxyacetone kinase, DhaK subunit"/>
    <property type="match status" value="1"/>
</dbReference>
<evidence type="ECO:0000256" key="1">
    <source>
        <dbReference type="ARBA" id="ARBA00004778"/>
    </source>
</evidence>
<dbReference type="Gene3D" id="3.30.1180.20">
    <property type="entry name" value="Dihydroxyacetone kinase, domain 2"/>
    <property type="match status" value="1"/>
</dbReference>
<dbReference type="Proteomes" id="UP001195483">
    <property type="component" value="Unassembled WGS sequence"/>
</dbReference>
<dbReference type="InterPro" id="IPR036117">
    <property type="entry name" value="DhaL_dom_sf"/>
</dbReference>
<evidence type="ECO:0000256" key="8">
    <source>
        <dbReference type="ARBA" id="ARBA00022741"/>
    </source>
</evidence>
<dbReference type="EC" id="2.7.1.28" evidence="4"/>
<evidence type="ECO:0000256" key="14">
    <source>
        <dbReference type="ARBA" id="ARBA00046681"/>
    </source>
</evidence>
<feature type="active site" description="Tele-hemiaminal-histidine intermediate" evidence="18">
    <location>
        <position position="226"/>
    </location>
</feature>
<evidence type="ECO:0000256" key="19">
    <source>
        <dbReference type="PIRSR" id="PIRSR612734-2"/>
    </source>
</evidence>
<feature type="binding site" evidence="19">
    <location>
        <position position="113"/>
    </location>
    <ligand>
        <name>substrate</name>
    </ligand>
</feature>
<dbReference type="InterPro" id="IPR004006">
    <property type="entry name" value="DhaK_dom"/>
</dbReference>
<organism evidence="23 24">
    <name type="scientific">Potamilus streckersoni</name>
    <dbReference type="NCBI Taxonomy" id="2493646"/>
    <lineage>
        <taxon>Eukaryota</taxon>
        <taxon>Metazoa</taxon>
        <taxon>Spiralia</taxon>
        <taxon>Lophotrochozoa</taxon>
        <taxon>Mollusca</taxon>
        <taxon>Bivalvia</taxon>
        <taxon>Autobranchia</taxon>
        <taxon>Heteroconchia</taxon>
        <taxon>Palaeoheterodonta</taxon>
        <taxon>Unionida</taxon>
        <taxon>Unionoidea</taxon>
        <taxon>Unionidae</taxon>
        <taxon>Ambleminae</taxon>
        <taxon>Lampsilini</taxon>
        <taxon>Potamilus</taxon>
    </lineage>
</organism>
<reference evidence="23" key="2">
    <citation type="journal article" date="2021" name="Genome Biol. Evol.">
        <title>Developing a high-quality reference genome for a parasitic bivalve with doubly uniparental inheritance (Bivalvia: Unionida).</title>
        <authorList>
            <person name="Smith C.H."/>
        </authorList>
    </citation>
    <scope>NUCLEOTIDE SEQUENCE</scope>
    <source>
        <strain evidence="23">CHS0354</strain>
        <tissue evidence="23">Mantle</tissue>
    </source>
</reference>
<dbReference type="PROSITE" id="PS51481">
    <property type="entry name" value="DHAK"/>
    <property type="match status" value="1"/>
</dbReference>
<keyword evidence="10" id="KW-0067">ATP-binding</keyword>
<dbReference type="GO" id="GO:0019563">
    <property type="term" value="P:glycerol catabolic process"/>
    <property type="evidence" value="ECO:0007669"/>
    <property type="project" value="TreeGrafter"/>
</dbReference>
<evidence type="ECO:0000256" key="13">
    <source>
        <dbReference type="ARBA" id="ARBA00045490"/>
    </source>
</evidence>
<evidence type="ECO:0000256" key="11">
    <source>
        <dbReference type="ARBA" id="ARBA00023285"/>
    </source>
</evidence>
<dbReference type="GO" id="GO:0034012">
    <property type="term" value="F:FAD-AMP lyase (cyclizing) activity"/>
    <property type="evidence" value="ECO:0007669"/>
    <property type="project" value="UniProtKB-EC"/>
</dbReference>
<keyword evidence="7" id="KW-0808">Transferase</keyword>
<dbReference type="GO" id="GO:0005829">
    <property type="term" value="C:cytosol"/>
    <property type="evidence" value="ECO:0007669"/>
    <property type="project" value="TreeGrafter"/>
</dbReference>
<comment type="catalytic activity">
    <reaction evidence="16">
        <text>FAD = riboflavin cyclic-4',5'-phosphate + AMP + H(+)</text>
        <dbReference type="Rhea" id="RHEA:13729"/>
        <dbReference type="ChEBI" id="CHEBI:15378"/>
        <dbReference type="ChEBI" id="CHEBI:57692"/>
        <dbReference type="ChEBI" id="CHEBI:76202"/>
        <dbReference type="ChEBI" id="CHEBI:456215"/>
        <dbReference type="EC" id="4.6.1.15"/>
    </reaction>
</comment>
<comment type="caution">
    <text evidence="23">The sequence shown here is derived from an EMBL/GenBank/DDBJ whole genome shotgun (WGS) entry which is preliminary data.</text>
</comment>
<evidence type="ECO:0000256" key="3">
    <source>
        <dbReference type="ARBA" id="ARBA00012107"/>
    </source>
</evidence>
<comment type="function">
    <text evidence="13">Catalyzes both the phosphorylation of dihydroxyacetone and of glyceraldehyde, and the splitting of ribonucleoside diphosphate-X compounds among which FAD is the best substrate. Represses IFIH1-mediated cellular antiviral response.</text>
</comment>
<evidence type="ECO:0000256" key="4">
    <source>
        <dbReference type="ARBA" id="ARBA00012110"/>
    </source>
</evidence>
<dbReference type="EC" id="4.6.1.15" evidence="5"/>
<comment type="subunit">
    <text evidence="14">Homodimer. Interacts with IFIH1 (via the CARD domains), the interaction is inhibited by viral infection.</text>
</comment>
<reference evidence="23" key="3">
    <citation type="submission" date="2023-05" db="EMBL/GenBank/DDBJ databases">
        <authorList>
            <person name="Smith C.H."/>
        </authorList>
    </citation>
    <scope>NUCLEOTIDE SEQUENCE</scope>
    <source>
        <strain evidence="23">CHS0354</strain>
        <tissue evidence="23">Mantle</tissue>
    </source>
</reference>
<evidence type="ECO:0000256" key="6">
    <source>
        <dbReference type="ARBA" id="ARBA00018932"/>
    </source>
</evidence>
<feature type="binding site" evidence="19">
    <location>
        <begin position="60"/>
        <end position="63"/>
    </location>
    <ligand>
        <name>substrate</name>
    </ligand>
</feature>
<evidence type="ECO:0000259" key="21">
    <source>
        <dbReference type="PROSITE" id="PS51480"/>
    </source>
</evidence>
<feature type="domain" description="DhaK" evidence="22">
    <location>
        <begin position="11"/>
        <end position="341"/>
    </location>
</feature>
<dbReference type="PROSITE" id="PS51480">
    <property type="entry name" value="DHAL"/>
    <property type="match status" value="1"/>
</dbReference>
<evidence type="ECO:0000256" key="17">
    <source>
        <dbReference type="ARBA" id="ARBA00048898"/>
    </source>
</evidence>
<comment type="catalytic activity">
    <reaction evidence="17">
        <text>dihydroxyacetone + ATP = dihydroxyacetone phosphate + ADP + H(+)</text>
        <dbReference type="Rhea" id="RHEA:15773"/>
        <dbReference type="ChEBI" id="CHEBI:15378"/>
        <dbReference type="ChEBI" id="CHEBI:16016"/>
        <dbReference type="ChEBI" id="CHEBI:30616"/>
        <dbReference type="ChEBI" id="CHEBI:57642"/>
        <dbReference type="ChEBI" id="CHEBI:456216"/>
        <dbReference type="EC" id="2.7.1.29"/>
    </reaction>
</comment>
<evidence type="ECO:0000256" key="10">
    <source>
        <dbReference type="ARBA" id="ARBA00022840"/>
    </source>
</evidence>
<dbReference type="NCBIfam" id="NF011049">
    <property type="entry name" value="PRK14479.1"/>
    <property type="match status" value="1"/>
</dbReference>
<dbReference type="SUPFAM" id="SSF82549">
    <property type="entry name" value="DAK1/DegV-like"/>
    <property type="match status" value="1"/>
</dbReference>
<dbReference type="InterPro" id="IPR012734">
    <property type="entry name" value="DhaK_ATP"/>
</dbReference>
<dbReference type="GO" id="GO:0005524">
    <property type="term" value="F:ATP binding"/>
    <property type="evidence" value="ECO:0007669"/>
    <property type="project" value="UniProtKB-KW"/>
</dbReference>
<evidence type="ECO:0000256" key="2">
    <source>
        <dbReference type="ARBA" id="ARBA00008757"/>
    </source>
</evidence>
<evidence type="ECO:0000256" key="5">
    <source>
        <dbReference type="ARBA" id="ARBA00012578"/>
    </source>
</evidence>
<comment type="similarity">
    <text evidence="2">Belongs to the dihydroxyacetone kinase (DAK) family.</text>
</comment>
<dbReference type="FunFam" id="1.25.40.340:FF:000001">
    <property type="entry name" value="Dihydroxyacetone kinase 1"/>
    <property type="match status" value="1"/>
</dbReference>
<gene>
    <name evidence="23" type="ORF">CHS0354_042565</name>
</gene>
<dbReference type="GO" id="GO:0050354">
    <property type="term" value="F:triokinase activity"/>
    <property type="evidence" value="ECO:0007669"/>
    <property type="project" value="UniProtKB-EC"/>
</dbReference>
<dbReference type="AlphaFoldDB" id="A0AAE0TE54"/>
<dbReference type="Pfam" id="PF02734">
    <property type="entry name" value="Dak2"/>
    <property type="match status" value="1"/>
</dbReference>
<feature type="region of interest" description="Disordered" evidence="20">
    <location>
        <begin position="352"/>
        <end position="376"/>
    </location>
</feature>
<evidence type="ECO:0000313" key="23">
    <source>
        <dbReference type="EMBL" id="KAK3608576.1"/>
    </source>
</evidence>
<proteinExistence type="inferred from homology"/>
<dbReference type="NCBIfam" id="TIGR02361">
    <property type="entry name" value="dak_ATP"/>
    <property type="match status" value="1"/>
</dbReference>
<dbReference type="Gene3D" id="1.25.40.340">
    <property type="match status" value="1"/>
</dbReference>
<keyword evidence="9" id="KW-0418">Kinase</keyword>
<evidence type="ECO:0000256" key="20">
    <source>
        <dbReference type="SAM" id="MobiDB-lite"/>
    </source>
</evidence>
<accession>A0AAE0TE54</accession>
<feature type="binding site" evidence="19">
    <location>
        <position position="118"/>
    </location>
    <ligand>
        <name>substrate</name>
    </ligand>
</feature>
<dbReference type="Gene3D" id="3.40.50.10440">
    <property type="entry name" value="Dihydroxyacetone kinase, domain 1"/>
    <property type="match status" value="1"/>
</dbReference>
<evidence type="ECO:0000256" key="12">
    <source>
        <dbReference type="ARBA" id="ARBA00032426"/>
    </source>
</evidence>
<dbReference type="SMART" id="SM01120">
    <property type="entry name" value="Dak2"/>
    <property type="match status" value="1"/>
</dbReference>
<dbReference type="EC" id="2.7.1.29" evidence="3"/>
<evidence type="ECO:0000256" key="7">
    <source>
        <dbReference type="ARBA" id="ARBA00022679"/>
    </source>
</evidence>
<keyword evidence="11" id="KW-0170">Cobalt</keyword>
<dbReference type="SUPFAM" id="SSF101473">
    <property type="entry name" value="DhaL-like"/>
    <property type="match status" value="1"/>
</dbReference>
<dbReference type="Pfam" id="PF02733">
    <property type="entry name" value="Dak1"/>
    <property type="match status" value="1"/>
</dbReference>
<reference evidence="23" key="1">
    <citation type="journal article" date="2021" name="Genome Biol. Evol.">
        <title>A High-Quality Reference Genome for a Parasitic Bivalve with Doubly Uniparental Inheritance (Bivalvia: Unionida).</title>
        <authorList>
            <person name="Smith C.H."/>
        </authorList>
    </citation>
    <scope>NUCLEOTIDE SEQUENCE</scope>
    <source>
        <strain evidence="23">CHS0354</strain>
    </source>
</reference>
<evidence type="ECO:0000256" key="18">
    <source>
        <dbReference type="PIRSR" id="PIRSR612734-1"/>
    </source>
</evidence>
<feature type="domain" description="DhaL" evidence="21">
    <location>
        <begin position="382"/>
        <end position="585"/>
    </location>
</feature>
<comment type="pathway">
    <text evidence="1">Polyol metabolism; glycerol fermentation; glycerone phosphate from glycerol (oxidative route): step 2/2.</text>
</comment>
<dbReference type="InterPro" id="IPR004007">
    <property type="entry name" value="DhaL_dom"/>
</dbReference>
<keyword evidence="24" id="KW-1185">Reference proteome</keyword>
<evidence type="ECO:0000256" key="9">
    <source>
        <dbReference type="ARBA" id="ARBA00022777"/>
    </source>
</evidence>
<comment type="catalytic activity">
    <reaction evidence="15">
        <text>D-glyceraldehyde + ATP = D-glyceraldehyde 3-phosphate + ADP + H(+)</text>
        <dbReference type="Rhea" id="RHEA:13941"/>
        <dbReference type="ChEBI" id="CHEBI:15378"/>
        <dbReference type="ChEBI" id="CHEBI:17378"/>
        <dbReference type="ChEBI" id="CHEBI:30616"/>
        <dbReference type="ChEBI" id="CHEBI:59776"/>
        <dbReference type="ChEBI" id="CHEBI:456216"/>
        <dbReference type="EC" id="2.7.1.28"/>
    </reaction>
</comment>
<dbReference type="FunFam" id="3.30.1180.20:FF:000001">
    <property type="entry name" value="Dihydroxyacetone kinase 1"/>
    <property type="match status" value="1"/>
</dbReference>
<evidence type="ECO:0000256" key="16">
    <source>
        <dbReference type="ARBA" id="ARBA00048526"/>
    </source>
</evidence>
<evidence type="ECO:0000313" key="24">
    <source>
        <dbReference type="Proteomes" id="UP001195483"/>
    </source>
</evidence>